<keyword evidence="2" id="KW-1185">Reference proteome</keyword>
<gene>
    <name evidence="1" type="ORF">DXH47_09250</name>
</gene>
<reference evidence="1 2" key="1">
    <citation type="submission" date="2018-08" db="EMBL/GenBank/DDBJ databases">
        <title>Lactobacillus suantsai sp. nov., isolated from traditional fermented suan-tsai in Taiwan.</title>
        <authorList>
            <person name="Huang C.-H."/>
        </authorList>
    </citation>
    <scope>NUCLEOTIDE SEQUENCE [LARGE SCALE GENOMIC DNA]</scope>
    <source>
        <strain evidence="1 2">BCRC 12945</strain>
    </source>
</reference>
<dbReference type="EMBL" id="QXIL01000021">
    <property type="protein sequence ID" value="RXI77366.1"/>
    <property type="molecule type" value="Genomic_DNA"/>
</dbReference>
<dbReference type="OrthoDB" id="2296434at2"/>
<name>A0A4Q0VIU7_9LACO</name>
<sequence length="89" mass="9968">MADVPVFEWKGVSIASMSKHELLVAIKDNEQGRNYPDSATTILLGEAMKRFLNEDVDLEDKRAEERERVVNEMLAGTDEKGDELDGGNE</sequence>
<comment type="caution">
    <text evidence="1">The sequence shown here is derived from an EMBL/GenBank/DDBJ whole genome shotgun (WGS) entry which is preliminary data.</text>
</comment>
<evidence type="ECO:0000313" key="1">
    <source>
        <dbReference type="EMBL" id="RXI77366.1"/>
    </source>
</evidence>
<dbReference type="AlphaFoldDB" id="A0A4Q0VIU7"/>
<proteinExistence type="predicted"/>
<evidence type="ECO:0000313" key="2">
    <source>
        <dbReference type="Proteomes" id="UP000290602"/>
    </source>
</evidence>
<dbReference type="Proteomes" id="UP000290602">
    <property type="component" value="Unassembled WGS sequence"/>
</dbReference>
<protein>
    <submittedName>
        <fullName evidence="1">Uncharacterized protein</fullName>
    </submittedName>
</protein>
<organism evidence="1 2">
    <name type="scientific">Levilactobacillus suantsaii</name>
    <dbReference type="NCBI Taxonomy" id="2292255"/>
    <lineage>
        <taxon>Bacteria</taxon>
        <taxon>Bacillati</taxon>
        <taxon>Bacillota</taxon>
        <taxon>Bacilli</taxon>
        <taxon>Lactobacillales</taxon>
        <taxon>Lactobacillaceae</taxon>
        <taxon>Levilactobacillus</taxon>
    </lineage>
</organism>
<dbReference type="RefSeq" id="WP_129033039.1">
    <property type="nucleotide sequence ID" value="NZ_CP059603.1"/>
</dbReference>
<accession>A0A4Q0VIU7</accession>